<dbReference type="Proteomes" id="UP001257739">
    <property type="component" value="Unassembled WGS sequence"/>
</dbReference>
<dbReference type="EMBL" id="JAVDWH010000001">
    <property type="protein sequence ID" value="MDR7087960.1"/>
    <property type="molecule type" value="Genomic_DNA"/>
</dbReference>
<dbReference type="RefSeq" id="WP_309972185.1">
    <property type="nucleotide sequence ID" value="NZ_JAVDWH010000001.1"/>
</dbReference>
<reference evidence="1 2" key="1">
    <citation type="submission" date="2023-07" db="EMBL/GenBank/DDBJ databases">
        <title>Sorghum-associated microbial communities from plants grown in Nebraska, USA.</title>
        <authorList>
            <person name="Schachtman D."/>
        </authorList>
    </citation>
    <scope>NUCLEOTIDE SEQUENCE [LARGE SCALE GENOMIC DNA]</scope>
    <source>
        <strain evidence="1 2">BE248</strain>
    </source>
</reference>
<comment type="caution">
    <text evidence="1">The sequence shown here is derived from an EMBL/GenBank/DDBJ whole genome shotgun (WGS) entry which is preliminary data.</text>
</comment>
<gene>
    <name evidence="1" type="ORF">J2X11_002799</name>
</gene>
<accession>A0ABU1US04</accession>
<evidence type="ECO:0000313" key="2">
    <source>
        <dbReference type="Proteomes" id="UP001257739"/>
    </source>
</evidence>
<keyword evidence="2" id="KW-1185">Reference proteome</keyword>
<protein>
    <submittedName>
        <fullName evidence="1">Uncharacterized protein</fullName>
    </submittedName>
</protein>
<name>A0ABU1US04_9ACTN</name>
<sequence length="135" mass="14711">MDPSEDLMTLQEIAREQATIGLEETNSFDPFGLAMLMDGEVALVVDNDGLDGNESIRGFLTGLSEKRDELRAVAIVADVSVLDGGDAIRMTLEHRGDLAMEIVIPYSIPSDRGIEYGDVQMGRGPRFIWPEPEAG</sequence>
<evidence type="ECO:0000313" key="1">
    <source>
        <dbReference type="EMBL" id="MDR7087960.1"/>
    </source>
</evidence>
<proteinExistence type="predicted"/>
<organism evidence="1 2">
    <name type="scientific">Aeromicrobium panaciterrae</name>
    <dbReference type="NCBI Taxonomy" id="363861"/>
    <lineage>
        <taxon>Bacteria</taxon>
        <taxon>Bacillati</taxon>
        <taxon>Actinomycetota</taxon>
        <taxon>Actinomycetes</taxon>
        <taxon>Propionibacteriales</taxon>
        <taxon>Nocardioidaceae</taxon>
        <taxon>Aeromicrobium</taxon>
    </lineage>
</organism>